<feature type="compositionally biased region" description="Polar residues" evidence="8">
    <location>
        <begin position="139"/>
        <end position="154"/>
    </location>
</feature>
<keyword evidence="6" id="KW-0539">Nucleus</keyword>
<evidence type="ECO:0000256" key="8">
    <source>
        <dbReference type="SAM" id="MobiDB-lite"/>
    </source>
</evidence>
<feature type="compositionally biased region" description="Low complexity" evidence="8">
    <location>
        <begin position="93"/>
        <end position="103"/>
    </location>
</feature>
<keyword evidence="5 7" id="KW-0440">LIM domain</keyword>
<keyword evidence="2 7" id="KW-0479">Metal-binding</keyword>
<dbReference type="GO" id="GO:0030695">
    <property type="term" value="F:GTPase regulator activity"/>
    <property type="evidence" value="ECO:0007669"/>
    <property type="project" value="UniProtKB-ARBA"/>
</dbReference>
<dbReference type="OrthoDB" id="8062037at2759"/>
<feature type="compositionally biased region" description="Low complexity" evidence="8">
    <location>
        <begin position="319"/>
        <end position="337"/>
    </location>
</feature>
<reference evidence="10 11" key="1">
    <citation type="submission" date="2020-07" db="EMBL/GenBank/DDBJ databases">
        <title>Comparative genomics of pyrophilous fungi reveals a link between fire events and developmental genes.</title>
        <authorList>
            <consortium name="DOE Joint Genome Institute"/>
            <person name="Steindorff A.S."/>
            <person name="Carver A."/>
            <person name="Calhoun S."/>
            <person name="Stillman K."/>
            <person name="Liu H."/>
            <person name="Lipzen A."/>
            <person name="Pangilinan J."/>
            <person name="Labutti K."/>
            <person name="Bruns T.D."/>
            <person name="Grigoriev I.V."/>
        </authorList>
    </citation>
    <scope>NUCLEOTIDE SEQUENCE [LARGE SCALE GENOMIC DNA]</scope>
    <source>
        <strain evidence="10 11">CBS 144469</strain>
    </source>
</reference>
<evidence type="ECO:0000256" key="4">
    <source>
        <dbReference type="ARBA" id="ARBA00022833"/>
    </source>
</evidence>
<feature type="compositionally biased region" description="Acidic residues" evidence="8">
    <location>
        <begin position="222"/>
        <end position="231"/>
    </location>
</feature>
<evidence type="ECO:0000256" key="2">
    <source>
        <dbReference type="ARBA" id="ARBA00022723"/>
    </source>
</evidence>
<dbReference type="PROSITE" id="PS00478">
    <property type="entry name" value="LIM_DOMAIN_1"/>
    <property type="match status" value="2"/>
</dbReference>
<sequence>MYGATPTCPRCEKLVYAAEQILGPGRKFYHKPCLTCMICNRSLDSYTLLEHDEQPYCKPCHLKNFGTRDLRHANLPYAARPRSASIDDAANVSPSAKASGSPSRPGPPLPPRRISPPSPDRTGSEGANGLPRLKPTRMLSPTNGTFGLSRTGSIASRPGSSGGIPMAVKRRSTPVIPEEGRLGERRWGMAAEGEAEGDTSVEFESGQEEGSVANSVSTDPTSAEEEDEEEKGDSKGGLRTTGASLSSLPSKTSAIPTNTGRPGLGNMPRTVPLTYDHASHVSPSSSSSGTPSSRPTHRPFSASVDSNKDDDDKNDEDASPSSPQSPSSPLSSSYIPSSSYTSAPTSAFFSSRSTPAAAALNLLKQEGIHVGANGTPVSSPIRATPTGRRYGAALTGGYTGASGLPSSSGGPGAFGSGLPSGGGIGVQVTGTPTGTRYGAALGMQMTGSPMKRWGAATPVCPRCKKSVYFAEQVKAVGKTWHKLCMRCTECNTSLDSTKLRDHDEEPYCVRCYNKVHGPQGQGYALLGKAGG</sequence>
<dbReference type="Gene3D" id="2.10.110.10">
    <property type="entry name" value="Cysteine Rich Protein"/>
    <property type="match status" value="2"/>
</dbReference>
<dbReference type="InterPro" id="IPR001781">
    <property type="entry name" value="Znf_LIM"/>
</dbReference>
<dbReference type="EMBL" id="JACGCI010000054">
    <property type="protein sequence ID" value="KAF6750894.1"/>
    <property type="molecule type" value="Genomic_DNA"/>
</dbReference>
<dbReference type="AlphaFoldDB" id="A0A8H6HPP5"/>
<feature type="region of interest" description="Disordered" evidence="8">
    <location>
        <begin position="81"/>
        <end position="337"/>
    </location>
</feature>
<organism evidence="10 11">
    <name type="scientific">Ephemerocybe angulata</name>
    <dbReference type="NCBI Taxonomy" id="980116"/>
    <lineage>
        <taxon>Eukaryota</taxon>
        <taxon>Fungi</taxon>
        <taxon>Dikarya</taxon>
        <taxon>Basidiomycota</taxon>
        <taxon>Agaricomycotina</taxon>
        <taxon>Agaricomycetes</taxon>
        <taxon>Agaricomycetidae</taxon>
        <taxon>Agaricales</taxon>
        <taxon>Agaricineae</taxon>
        <taxon>Psathyrellaceae</taxon>
        <taxon>Ephemerocybe</taxon>
    </lineage>
</organism>
<dbReference type="SUPFAM" id="SSF57716">
    <property type="entry name" value="Glucocorticoid receptor-like (DNA-binding domain)"/>
    <property type="match status" value="4"/>
</dbReference>
<dbReference type="SMART" id="SM00132">
    <property type="entry name" value="LIM"/>
    <property type="match status" value="2"/>
</dbReference>
<evidence type="ECO:0000256" key="6">
    <source>
        <dbReference type="ARBA" id="ARBA00023242"/>
    </source>
</evidence>
<keyword evidence="4 7" id="KW-0862">Zinc</keyword>
<feature type="compositionally biased region" description="Low complexity" evidence="8">
    <location>
        <begin position="280"/>
        <end position="305"/>
    </location>
</feature>
<dbReference type="Proteomes" id="UP000521943">
    <property type="component" value="Unassembled WGS sequence"/>
</dbReference>
<dbReference type="PANTHER" id="PTHR24215:SF35">
    <property type="entry name" value="MUSCLE LIM PROTEIN MLP84B"/>
    <property type="match status" value="1"/>
</dbReference>
<dbReference type="PROSITE" id="PS50023">
    <property type="entry name" value="LIM_DOMAIN_2"/>
    <property type="match status" value="2"/>
</dbReference>
<evidence type="ECO:0000256" key="1">
    <source>
        <dbReference type="ARBA" id="ARBA00004123"/>
    </source>
</evidence>
<evidence type="ECO:0000313" key="11">
    <source>
        <dbReference type="Proteomes" id="UP000521943"/>
    </source>
</evidence>
<evidence type="ECO:0000256" key="7">
    <source>
        <dbReference type="PROSITE-ProRule" id="PRU00125"/>
    </source>
</evidence>
<feature type="compositionally biased region" description="Basic and acidic residues" evidence="8">
    <location>
        <begin position="178"/>
        <end position="187"/>
    </location>
</feature>
<feature type="compositionally biased region" description="Polar residues" evidence="8">
    <location>
        <begin position="241"/>
        <end position="260"/>
    </location>
</feature>
<dbReference type="FunFam" id="2.10.110.10:FF:000001">
    <property type="entry name" value="Cysteine and glycine-rich protein 1"/>
    <property type="match status" value="2"/>
</dbReference>
<feature type="domain" description="LIM zinc-binding" evidence="9">
    <location>
        <begin position="6"/>
        <end position="67"/>
    </location>
</feature>
<evidence type="ECO:0000256" key="5">
    <source>
        <dbReference type="ARBA" id="ARBA00023038"/>
    </source>
</evidence>
<comment type="subcellular location">
    <subcellularLocation>
        <location evidence="1">Nucleus</location>
    </subcellularLocation>
</comment>
<keyword evidence="11" id="KW-1185">Reference proteome</keyword>
<name>A0A8H6HPP5_9AGAR</name>
<feature type="domain" description="LIM zinc-binding" evidence="9">
    <location>
        <begin position="458"/>
        <end position="518"/>
    </location>
</feature>
<keyword evidence="3" id="KW-0677">Repeat</keyword>
<dbReference type="PANTHER" id="PTHR24215">
    <property type="entry name" value="RHO-GTPASE-ACTIVATING PROTEIN LRG1"/>
    <property type="match status" value="1"/>
</dbReference>
<comment type="caution">
    <text evidence="10">The sequence shown here is derived from an EMBL/GenBank/DDBJ whole genome shotgun (WGS) entry which is preliminary data.</text>
</comment>
<protein>
    <recommendedName>
        <fullName evidence="9">LIM zinc-binding domain-containing protein</fullName>
    </recommendedName>
</protein>
<proteinExistence type="predicted"/>
<feature type="compositionally biased region" description="Polar residues" evidence="8">
    <location>
        <begin position="212"/>
        <end position="221"/>
    </location>
</feature>
<dbReference type="GO" id="GO:0005634">
    <property type="term" value="C:nucleus"/>
    <property type="evidence" value="ECO:0007669"/>
    <property type="project" value="UniProtKB-SubCell"/>
</dbReference>
<dbReference type="GO" id="GO:0030036">
    <property type="term" value="P:actin cytoskeleton organization"/>
    <property type="evidence" value="ECO:0007669"/>
    <property type="project" value="TreeGrafter"/>
</dbReference>
<feature type="compositionally biased region" description="Acidic residues" evidence="8">
    <location>
        <begin position="193"/>
        <end position="207"/>
    </location>
</feature>
<accession>A0A8H6HPP5</accession>
<evidence type="ECO:0000313" key="10">
    <source>
        <dbReference type="EMBL" id="KAF6750894.1"/>
    </source>
</evidence>
<feature type="compositionally biased region" description="Pro residues" evidence="8">
    <location>
        <begin position="104"/>
        <end position="119"/>
    </location>
</feature>
<dbReference type="GO" id="GO:0005737">
    <property type="term" value="C:cytoplasm"/>
    <property type="evidence" value="ECO:0007669"/>
    <property type="project" value="TreeGrafter"/>
</dbReference>
<evidence type="ECO:0000256" key="3">
    <source>
        <dbReference type="ARBA" id="ARBA00022737"/>
    </source>
</evidence>
<gene>
    <name evidence="10" type="ORF">DFP72DRAFT_506985</name>
</gene>
<dbReference type="Pfam" id="PF00412">
    <property type="entry name" value="LIM"/>
    <property type="match status" value="2"/>
</dbReference>
<dbReference type="CDD" id="cd09326">
    <property type="entry name" value="LIM_CRP_like"/>
    <property type="match status" value="2"/>
</dbReference>
<dbReference type="GO" id="GO:0046872">
    <property type="term" value="F:metal ion binding"/>
    <property type="evidence" value="ECO:0007669"/>
    <property type="project" value="UniProtKB-KW"/>
</dbReference>
<evidence type="ECO:0000259" key="9">
    <source>
        <dbReference type="PROSITE" id="PS50023"/>
    </source>
</evidence>